<dbReference type="Gene3D" id="3.60.21.70">
    <property type="entry name" value="PhoD-like phosphatase"/>
    <property type="match status" value="1"/>
</dbReference>
<protein>
    <submittedName>
        <fullName evidence="2">Phosphodiesterase/alkaline phosphatase D family protein</fullName>
    </submittedName>
</protein>
<dbReference type="RefSeq" id="WP_008488767.1">
    <property type="nucleotide sequence ID" value="NZ_AMRG01000008.1"/>
</dbReference>
<dbReference type="STRING" id="740709.A10D4_07730"/>
<evidence type="ECO:0000259" key="1">
    <source>
        <dbReference type="Pfam" id="PF09423"/>
    </source>
</evidence>
<keyword evidence="3" id="KW-1185">Reference proteome</keyword>
<dbReference type="Pfam" id="PF09423">
    <property type="entry name" value="PhoD"/>
    <property type="match status" value="1"/>
</dbReference>
<evidence type="ECO:0000313" key="2">
    <source>
        <dbReference type="EMBL" id="EKE83721.1"/>
    </source>
</evidence>
<name>K2JJX4_9GAMM</name>
<dbReference type="EMBL" id="AMRG01000008">
    <property type="protein sequence ID" value="EKE83721.1"/>
    <property type="molecule type" value="Genomic_DNA"/>
</dbReference>
<sequence length="371" mass="42199">MSKRACWPGLTQTMRCGVLWLLLGCGLPVVTWAQGQVPSIAAKQAQYTRIEFSCCLAHDRSQPVWQAISRSDPDVFLLLGNALNIDADDIDDMRSAYDVLDRYRGLRQTRLNSLLMSIWGAQDYAIADADGRTNGERFAVRNLFLDYWREPLASGRHYQQQGIYKSVVVGQAPQRVQIILLDSRWNRQSLTTRSWWQRLQAWFNDQGRWQQNNSDELLGESQWQWLNEQLQVPAEVRIVGSSEAFLSDFDGHDNWSAYPAAQQRLFRTLRDSRANGVVLVAGSKRYGDLSVHQGAVDYPLWQISSGSINRGGGAVSANRYRQGKAYPEAHYGRIEIQWANQQPQLLLSVRDIDGRVLQQQQLALQTLTADN</sequence>
<dbReference type="SUPFAM" id="SSF56300">
    <property type="entry name" value="Metallo-dependent phosphatases"/>
    <property type="match status" value="1"/>
</dbReference>
<comment type="caution">
    <text evidence="2">The sequence shown here is derived from an EMBL/GenBank/DDBJ whole genome shotgun (WGS) entry which is preliminary data.</text>
</comment>
<feature type="domain" description="PhoD-like phosphatase metallophosphatase" evidence="1">
    <location>
        <begin position="151"/>
        <end position="315"/>
    </location>
</feature>
<dbReference type="InterPro" id="IPR038607">
    <property type="entry name" value="PhoD-like_sf"/>
</dbReference>
<dbReference type="Proteomes" id="UP000014115">
    <property type="component" value="Unassembled WGS sequence"/>
</dbReference>
<dbReference type="PANTHER" id="PTHR33987">
    <property type="entry name" value="CALCINEURIN-LIKE METALLO-PHOSPHOESTERASE SUPERFAMILY PROTEIN"/>
    <property type="match status" value="1"/>
</dbReference>
<dbReference type="AlphaFoldDB" id="K2JJX4"/>
<dbReference type="PATRIC" id="fig|740709.3.peg.1571"/>
<dbReference type="InterPro" id="IPR029052">
    <property type="entry name" value="Metallo-depent_PP-like"/>
</dbReference>
<gene>
    <name evidence="2" type="ORF">A10D4_07730</name>
</gene>
<proteinExistence type="predicted"/>
<dbReference type="OrthoDB" id="327733at2"/>
<dbReference type="InterPro" id="IPR018946">
    <property type="entry name" value="PhoD-like_MPP"/>
</dbReference>
<organism evidence="2 3">
    <name type="scientific">Idiomarina xiamenensis 10-D-4</name>
    <dbReference type="NCBI Taxonomy" id="740709"/>
    <lineage>
        <taxon>Bacteria</taxon>
        <taxon>Pseudomonadati</taxon>
        <taxon>Pseudomonadota</taxon>
        <taxon>Gammaproteobacteria</taxon>
        <taxon>Alteromonadales</taxon>
        <taxon>Idiomarinaceae</taxon>
        <taxon>Idiomarina</taxon>
    </lineage>
</organism>
<dbReference type="eggNOG" id="COG3540">
    <property type="taxonomic scope" value="Bacteria"/>
</dbReference>
<reference evidence="2 3" key="1">
    <citation type="journal article" date="2012" name="J. Bacteriol.">
        <title>Genome Sequence of Idiomarina xiamenensis Type Strain 10-D-4.</title>
        <authorList>
            <person name="Lai Q."/>
            <person name="Wang L."/>
            <person name="Wang W."/>
            <person name="Shao Z."/>
        </authorList>
    </citation>
    <scope>NUCLEOTIDE SEQUENCE [LARGE SCALE GENOMIC DNA]</scope>
    <source>
        <strain evidence="2 3">10-D-4</strain>
    </source>
</reference>
<evidence type="ECO:0000313" key="3">
    <source>
        <dbReference type="Proteomes" id="UP000014115"/>
    </source>
</evidence>
<accession>K2JJX4</accession>
<dbReference type="PANTHER" id="PTHR33987:SF1">
    <property type="entry name" value="CALCINEURIN-LIKE METALLO-PHOSPHOESTERASE SUPERFAMILY PROTEIN"/>
    <property type="match status" value="1"/>
</dbReference>